<dbReference type="EMBL" id="LAZR01033189">
    <property type="protein sequence ID" value="KKL48803.1"/>
    <property type="molecule type" value="Genomic_DNA"/>
</dbReference>
<sequence length="47" mass="5169">MGVIAGLPVLCVAYALALRVGEVKYLRRSVYNPTDGNIEVKRLKHKG</sequence>
<organism evidence="1">
    <name type="scientific">marine sediment metagenome</name>
    <dbReference type="NCBI Taxonomy" id="412755"/>
    <lineage>
        <taxon>unclassified sequences</taxon>
        <taxon>metagenomes</taxon>
        <taxon>ecological metagenomes</taxon>
    </lineage>
</organism>
<evidence type="ECO:0000313" key="1">
    <source>
        <dbReference type="EMBL" id="KKL48803.1"/>
    </source>
</evidence>
<proteinExistence type="predicted"/>
<name>A0A0F9CHN9_9ZZZZ</name>
<gene>
    <name evidence="1" type="ORF">LCGC14_2321880</name>
</gene>
<protein>
    <recommendedName>
        <fullName evidence="2">Tyr recombinase domain-containing protein</fullName>
    </recommendedName>
</protein>
<accession>A0A0F9CHN9</accession>
<comment type="caution">
    <text evidence="1">The sequence shown here is derived from an EMBL/GenBank/DDBJ whole genome shotgun (WGS) entry which is preliminary data.</text>
</comment>
<evidence type="ECO:0008006" key="2">
    <source>
        <dbReference type="Google" id="ProtNLM"/>
    </source>
</evidence>
<dbReference type="AlphaFoldDB" id="A0A0F9CHN9"/>
<feature type="non-terminal residue" evidence="1">
    <location>
        <position position="47"/>
    </location>
</feature>
<reference evidence="1" key="1">
    <citation type="journal article" date="2015" name="Nature">
        <title>Complex archaea that bridge the gap between prokaryotes and eukaryotes.</title>
        <authorList>
            <person name="Spang A."/>
            <person name="Saw J.H."/>
            <person name="Jorgensen S.L."/>
            <person name="Zaremba-Niedzwiedzka K."/>
            <person name="Martijn J."/>
            <person name="Lind A.E."/>
            <person name="van Eijk R."/>
            <person name="Schleper C."/>
            <person name="Guy L."/>
            <person name="Ettema T.J."/>
        </authorList>
    </citation>
    <scope>NUCLEOTIDE SEQUENCE</scope>
</reference>